<dbReference type="Proteomes" id="UP000244168">
    <property type="component" value="Unassembled WGS sequence"/>
</dbReference>
<keyword evidence="1" id="KW-1133">Transmembrane helix</keyword>
<keyword evidence="3" id="KW-1185">Reference proteome</keyword>
<comment type="caution">
    <text evidence="2">The sequence shown here is derived from an EMBL/GenBank/DDBJ whole genome shotgun (WGS) entry which is preliminary data.</text>
</comment>
<dbReference type="RefSeq" id="WP_107828400.1">
    <property type="nucleotide sequence ID" value="NZ_CP160205.1"/>
</dbReference>
<dbReference type="EMBL" id="QAOQ01000003">
    <property type="protein sequence ID" value="PTQ98223.1"/>
    <property type="molecule type" value="Genomic_DNA"/>
</dbReference>
<sequence length="62" mass="7253">MFKQFTEHINGNQVYLLWSLAIFFVFFVVVSVLLVRMRKTYVNHMSDMPLNDSVSTLDPAKL</sequence>
<keyword evidence="1" id="KW-0812">Transmembrane</keyword>
<feature type="transmembrane region" description="Helical" evidence="1">
    <location>
        <begin position="15"/>
        <end position="35"/>
    </location>
</feature>
<keyword evidence="1" id="KW-0472">Membrane</keyword>
<evidence type="ECO:0000313" key="2">
    <source>
        <dbReference type="EMBL" id="PTQ98223.1"/>
    </source>
</evidence>
<evidence type="ECO:0000256" key="1">
    <source>
        <dbReference type="SAM" id="Phobius"/>
    </source>
</evidence>
<dbReference type="AlphaFoldDB" id="A0A2T5JBI2"/>
<reference evidence="2 3" key="1">
    <citation type="submission" date="2018-04" db="EMBL/GenBank/DDBJ databases">
        <title>Genomic Encyclopedia of Archaeal and Bacterial Type Strains, Phase II (KMG-II): from individual species to whole genera.</title>
        <authorList>
            <person name="Goeker M."/>
        </authorList>
    </citation>
    <scope>NUCLEOTIDE SEQUENCE [LARGE SCALE GENOMIC DNA]</scope>
    <source>
        <strain evidence="2 3">DSM 26809</strain>
    </source>
</reference>
<name>A0A2T5JBI2_9SPHI</name>
<evidence type="ECO:0000313" key="3">
    <source>
        <dbReference type="Proteomes" id="UP000244168"/>
    </source>
</evidence>
<evidence type="ECO:0008006" key="4">
    <source>
        <dbReference type="Google" id="ProtNLM"/>
    </source>
</evidence>
<protein>
    <recommendedName>
        <fullName evidence="4">Cbb3-type cytochrome oxidase component FixQ</fullName>
    </recommendedName>
</protein>
<proteinExistence type="predicted"/>
<gene>
    <name evidence="2" type="ORF">C8P68_103384</name>
</gene>
<organism evidence="2 3">
    <name type="scientific">Mucilaginibacter yixingensis</name>
    <dbReference type="NCBI Taxonomy" id="1295612"/>
    <lineage>
        <taxon>Bacteria</taxon>
        <taxon>Pseudomonadati</taxon>
        <taxon>Bacteroidota</taxon>
        <taxon>Sphingobacteriia</taxon>
        <taxon>Sphingobacteriales</taxon>
        <taxon>Sphingobacteriaceae</taxon>
        <taxon>Mucilaginibacter</taxon>
    </lineage>
</organism>
<accession>A0A2T5JBI2</accession>